<name>A0A9E7SKA1_9CAUD</name>
<evidence type="ECO:0000313" key="2">
    <source>
        <dbReference type="EMBL" id="USN14304.1"/>
    </source>
</evidence>
<proteinExistence type="predicted"/>
<protein>
    <submittedName>
        <fullName evidence="2">Uncharacterized protein</fullName>
    </submittedName>
</protein>
<accession>A0A9E7SKA1</accession>
<sequence>MGLAITIGVVIALTIALILWARGAIAAANRRHEAQVRANVAASASAARARHTREPSPSFQTAKADVYRKPSAASRTPYRSEIVDFGYVEYGASSSSGSYHSGGSCSSGGGSSGGDGGGGCD</sequence>
<organism evidence="2 3">
    <name type="scientific">Brevundimonas phage vB_BpoS-Kabachok</name>
    <dbReference type="NCBI Taxonomy" id="2948600"/>
    <lineage>
        <taxon>Viruses</taxon>
        <taxon>Duplodnaviria</taxon>
        <taxon>Heunggongvirae</taxon>
        <taxon>Uroviricota</taxon>
        <taxon>Caudoviricetes</taxon>
        <taxon>Jeanschmidtviridae</taxon>
        <taxon>Marchewkavirus</taxon>
        <taxon>Marchewkavirus kabachok</taxon>
    </lineage>
</organism>
<reference evidence="2" key="1">
    <citation type="submission" date="2022-05" db="EMBL/GenBank/DDBJ databases">
        <authorList>
            <person name="Friedrich I."/>
            <person name="Poehlein A."/>
            <person name="Schneider D."/>
            <person name="Hertel R."/>
            <person name="Daniel R."/>
        </authorList>
    </citation>
    <scope>NUCLEOTIDE SEQUENCE</scope>
</reference>
<feature type="region of interest" description="Disordered" evidence="1">
    <location>
        <begin position="42"/>
        <end position="76"/>
    </location>
</feature>
<gene>
    <name evidence="2" type="ORF">KABACHOK_04910</name>
</gene>
<dbReference type="EMBL" id="ON529852">
    <property type="protein sequence ID" value="USN14304.1"/>
    <property type="molecule type" value="Genomic_DNA"/>
</dbReference>
<evidence type="ECO:0000256" key="1">
    <source>
        <dbReference type="SAM" id="MobiDB-lite"/>
    </source>
</evidence>
<evidence type="ECO:0000313" key="3">
    <source>
        <dbReference type="Proteomes" id="UP001056685"/>
    </source>
</evidence>
<feature type="region of interest" description="Disordered" evidence="1">
    <location>
        <begin position="93"/>
        <end position="121"/>
    </location>
</feature>
<dbReference type="Proteomes" id="UP001056685">
    <property type="component" value="Segment"/>
</dbReference>
<keyword evidence="3" id="KW-1185">Reference proteome</keyword>
<feature type="compositionally biased region" description="Gly residues" evidence="1">
    <location>
        <begin position="105"/>
        <end position="121"/>
    </location>
</feature>
<feature type="compositionally biased region" description="Low complexity" evidence="1">
    <location>
        <begin position="93"/>
        <end position="104"/>
    </location>
</feature>